<name>A0ACB7UJ66_DIOAL</name>
<reference evidence="2" key="1">
    <citation type="journal article" date="2022" name="Nat. Commun.">
        <title>Chromosome evolution and the genetic basis of agronomically important traits in greater yam.</title>
        <authorList>
            <person name="Bredeson J.V."/>
            <person name="Lyons J.B."/>
            <person name="Oniyinde I.O."/>
            <person name="Okereke N.R."/>
            <person name="Kolade O."/>
            <person name="Nnabue I."/>
            <person name="Nwadili C.O."/>
            <person name="Hribova E."/>
            <person name="Parker M."/>
            <person name="Nwogha J."/>
            <person name="Shu S."/>
            <person name="Carlson J."/>
            <person name="Kariba R."/>
            <person name="Muthemba S."/>
            <person name="Knop K."/>
            <person name="Barton G.J."/>
            <person name="Sherwood A.V."/>
            <person name="Lopez-Montes A."/>
            <person name="Asiedu R."/>
            <person name="Jamnadass R."/>
            <person name="Muchugi A."/>
            <person name="Goodstein D."/>
            <person name="Egesi C.N."/>
            <person name="Featherston J."/>
            <person name="Asfaw A."/>
            <person name="Simpson G.G."/>
            <person name="Dolezel J."/>
            <person name="Hendre P.S."/>
            <person name="Van Deynze A."/>
            <person name="Kumar P.L."/>
            <person name="Obidiegwu J.E."/>
            <person name="Bhattacharjee R."/>
            <person name="Rokhsar D.S."/>
        </authorList>
    </citation>
    <scope>NUCLEOTIDE SEQUENCE [LARGE SCALE GENOMIC DNA]</scope>
    <source>
        <strain evidence="2">cv. TDa95/00328</strain>
    </source>
</reference>
<proteinExistence type="predicted"/>
<dbReference type="Proteomes" id="UP000827976">
    <property type="component" value="Chromosome 15"/>
</dbReference>
<keyword evidence="1" id="KW-0808">Transferase</keyword>
<keyword evidence="2" id="KW-1185">Reference proteome</keyword>
<gene>
    <name evidence="1" type="ORF">IHE45_15G000800</name>
</gene>
<sequence>MMIQLQRGLHLVYLCPLCITFLVLFVGACRGTALPESKFLIHFLQAIDPDNLLKTNSDGSLTVHCTWTGIKCDDQFHDIREIRLDDLNLRGIIDADSVCKLSSLQVLSLTNNQITGAIPELISNCQSLAYLNLSCNMLHGTIPASLSRLKNLRSLDISNNNLIGPIPHFEQDIELTYLKSMESRTARSDTYVIKDASDNKNAGVSQTKHPALEQPITLLILVAAFSFFVFFIYKRCSRVIKGKDNMNHDKECLAGNITSGGEDDPEKGTVYTDIVFFCRTCEKFNRADLLQSEANLQGHNIYSSLYKVRLKDGAVFAVKRLRNLKTTEDNFQRKITWVGNLKHPNLMPLVAYHFSEDEQLLIYRYEKNGSLFSVMSSYADGKTDFPWRQRLGIMRGIARGLDYIARESSNESALHGNLKPSNILLSETVEPLITEYGIWSFLNQKKSFLYSANGYRAPERKLTREADVYSFGIILLELLTGKVVEKTGVNLPKWVKSMVREEWTGEVFDREVNRFGKQWAFPLLNVALKCVSLLPEHRPNISEVLEKIEHVANSQEDSSFSSPSSIESSQQDSSVMHSIILEDAENC</sequence>
<evidence type="ECO:0000313" key="2">
    <source>
        <dbReference type="Proteomes" id="UP000827976"/>
    </source>
</evidence>
<evidence type="ECO:0000313" key="1">
    <source>
        <dbReference type="EMBL" id="KAH7660567.1"/>
    </source>
</evidence>
<organism evidence="1 2">
    <name type="scientific">Dioscorea alata</name>
    <name type="common">Purple yam</name>
    <dbReference type="NCBI Taxonomy" id="55571"/>
    <lineage>
        <taxon>Eukaryota</taxon>
        <taxon>Viridiplantae</taxon>
        <taxon>Streptophyta</taxon>
        <taxon>Embryophyta</taxon>
        <taxon>Tracheophyta</taxon>
        <taxon>Spermatophyta</taxon>
        <taxon>Magnoliopsida</taxon>
        <taxon>Liliopsida</taxon>
        <taxon>Dioscoreales</taxon>
        <taxon>Dioscoreaceae</taxon>
        <taxon>Dioscorea</taxon>
    </lineage>
</organism>
<protein>
    <submittedName>
        <fullName evidence="1">Non-specific serine/threonine protein kinase protein</fullName>
        <ecNumber evidence="1">2.7.11.1</ecNumber>
    </submittedName>
</protein>
<dbReference type="EMBL" id="CM037025">
    <property type="protein sequence ID" value="KAH7660567.1"/>
    <property type="molecule type" value="Genomic_DNA"/>
</dbReference>
<keyword evidence="1" id="KW-0723">Serine/threonine-protein kinase</keyword>
<accession>A0ACB7UJ66</accession>
<dbReference type="EC" id="2.7.11.1" evidence="1"/>
<comment type="caution">
    <text evidence="1">The sequence shown here is derived from an EMBL/GenBank/DDBJ whole genome shotgun (WGS) entry which is preliminary data.</text>
</comment>
<keyword evidence="1" id="KW-0418">Kinase</keyword>